<dbReference type="AlphaFoldDB" id="A0A4S4C0A2"/>
<evidence type="ECO:0000313" key="2">
    <source>
        <dbReference type="Proteomes" id="UP000310334"/>
    </source>
</evidence>
<reference evidence="1 2" key="1">
    <citation type="submission" date="2019-04" db="EMBL/GenBank/DDBJ databases">
        <title>Bacillus sediminilitoris sp. nov., isolated from a tidal flat sediment on the East China Sea.</title>
        <authorList>
            <person name="Wei Y."/>
            <person name="Mao H."/>
            <person name="Fang J."/>
        </authorList>
    </citation>
    <scope>NUCLEOTIDE SEQUENCE [LARGE SCALE GENOMIC DNA]</scope>
    <source>
        <strain evidence="1 2">DSL-17</strain>
    </source>
</reference>
<comment type="caution">
    <text evidence="1">The sequence shown here is derived from an EMBL/GenBank/DDBJ whole genome shotgun (WGS) entry which is preliminary data.</text>
</comment>
<organism evidence="1 2">
    <name type="scientific">Metabacillus sediminilitoris</name>
    <dbReference type="NCBI Taxonomy" id="2567941"/>
    <lineage>
        <taxon>Bacteria</taxon>
        <taxon>Bacillati</taxon>
        <taxon>Bacillota</taxon>
        <taxon>Bacilli</taxon>
        <taxon>Bacillales</taxon>
        <taxon>Bacillaceae</taxon>
        <taxon>Metabacillus</taxon>
    </lineage>
</organism>
<dbReference type="Proteomes" id="UP000310334">
    <property type="component" value="Unassembled WGS sequence"/>
</dbReference>
<keyword evidence="2" id="KW-1185">Reference proteome</keyword>
<protein>
    <submittedName>
        <fullName evidence="1">Uncharacterized protein</fullName>
    </submittedName>
</protein>
<proteinExistence type="predicted"/>
<dbReference type="EMBL" id="SSNT01000005">
    <property type="protein sequence ID" value="THF81027.1"/>
    <property type="molecule type" value="Genomic_DNA"/>
</dbReference>
<dbReference type="OrthoDB" id="2935919at2"/>
<dbReference type="RefSeq" id="WP_136352604.1">
    <property type="nucleotide sequence ID" value="NZ_CP046266.1"/>
</dbReference>
<accession>A0A4S4C0A2</accession>
<name>A0A4S4C0A2_9BACI</name>
<gene>
    <name evidence="1" type="ORF">E6W99_07645</name>
</gene>
<sequence>MKELVLKKYFLNIHEREMLEKEIIEKDPELIETVLEWDDEELLERVNISIKEWNTTLKP</sequence>
<evidence type="ECO:0000313" key="1">
    <source>
        <dbReference type="EMBL" id="THF81027.1"/>
    </source>
</evidence>